<evidence type="ECO:0000256" key="1">
    <source>
        <dbReference type="SAM" id="MobiDB-lite"/>
    </source>
</evidence>
<feature type="region of interest" description="Disordered" evidence="1">
    <location>
        <begin position="124"/>
        <end position="165"/>
    </location>
</feature>
<feature type="compositionally biased region" description="Low complexity" evidence="1">
    <location>
        <begin position="131"/>
        <end position="144"/>
    </location>
</feature>
<feature type="region of interest" description="Disordered" evidence="1">
    <location>
        <begin position="1"/>
        <end position="28"/>
    </location>
</feature>
<accession>A0ABN9TUX4</accession>
<comment type="caution">
    <text evidence="2">The sequence shown here is derived from an EMBL/GenBank/DDBJ whole genome shotgun (WGS) entry which is preliminary data.</text>
</comment>
<protein>
    <submittedName>
        <fullName evidence="2">Uncharacterized protein</fullName>
    </submittedName>
</protein>
<reference evidence="2" key="1">
    <citation type="submission" date="2023-10" db="EMBL/GenBank/DDBJ databases">
        <authorList>
            <person name="Chen Y."/>
            <person name="Shah S."/>
            <person name="Dougan E. K."/>
            <person name="Thang M."/>
            <person name="Chan C."/>
        </authorList>
    </citation>
    <scope>NUCLEOTIDE SEQUENCE [LARGE SCALE GENOMIC DNA]</scope>
</reference>
<evidence type="ECO:0000313" key="2">
    <source>
        <dbReference type="EMBL" id="CAK0849037.1"/>
    </source>
</evidence>
<feature type="region of interest" description="Disordered" evidence="1">
    <location>
        <begin position="258"/>
        <end position="286"/>
    </location>
</feature>
<sequence>MPRLPHMPSAVPRRRHAPRPALPPAAPLRGLDLPDLMASQMLPLPPQAMPRWAPISPQGSDASPAFFTPMSMASSSPMATASLNAAAAAAVLAGSSQPAKAVPLVPSPTASTCSSQVAAGCDVPGVGHAVPRSSSPSRGTRTPPFGAQERRRRRASSRPPCWTSAADWAPRRWDTARARTACSLAAPAQRGSLPWHAHGQARGDSPLRRQAAPGPPQQGSRTRGRSLELPAHSPSRRQDMRRNVYVVAPGGGTGMNGAVYAELGQDGPALQRERRGPVPGPLRLLP</sequence>
<evidence type="ECO:0000313" key="3">
    <source>
        <dbReference type="Proteomes" id="UP001189429"/>
    </source>
</evidence>
<feature type="region of interest" description="Disordered" evidence="1">
    <location>
        <begin position="191"/>
        <end position="242"/>
    </location>
</feature>
<dbReference type="Proteomes" id="UP001189429">
    <property type="component" value="Unassembled WGS sequence"/>
</dbReference>
<keyword evidence="3" id="KW-1185">Reference proteome</keyword>
<organism evidence="2 3">
    <name type="scientific">Prorocentrum cordatum</name>
    <dbReference type="NCBI Taxonomy" id="2364126"/>
    <lineage>
        <taxon>Eukaryota</taxon>
        <taxon>Sar</taxon>
        <taxon>Alveolata</taxon>
        <taxon>Dinophyceae</taxon>
        <taxon>Prorocentrales</taxon>
        <taxon>Prorocentraceae</taxon>
        <taxon>Prorocentrum</taxon>
    </lineage>
</organism>
<name>A0ABN9TUX4_9DINO</name>
<proteinExistence type="predicted"/>
<dbReference type="EMBL" id="CAUYUJ010015027">
    <property type="protein sequence ID" value="CAK0849037.1"/>
    <property type="molecule type" value="Genomic_DNA"/>
</dbReference>
<gene>
    <name evidence="2" type="ORF">PCOR1329_LOCUS41817</name>
</gene>